<proteinExistence type="predicted"/>
<comment type="caution">
    <text evidence="1">The sequence shown here is derived from an EMBL/GenBank/DDBJ whole genome shotgun (WGS) entry which is preliminary data.</text>
</comment>
<accession>X1DEL0</accession>
<dbReference type="AlphaFoldDB" id="X1DEL0"/>
<organism evidence="1">
    <name type="scientific">marine sediment metagenome</name>
    <dbReference type="NCBI Taxonomy" id="412755"/>
    <lineage>
        <taxon>unclassified sequences</taxon>
        <taxon>metagenomes</taxon>
        <taxon>ecological metagenomes</taxon>
    </lineage>
</organism>
<dbReference type="EMBL" id="BARU01002798">
    <property type="protein sequence ID" value="GAH18642.1"/>
    <property type="molecule type" value="Genomic_DNA"/>
</dbReference>
<sequence>SISASPLILVVSKGIDVSYEFTRNISVSFTIGIDGYETQGMGAYVSVGENGEILEAYINTPGFKKYSTVSLRRLNTALETFVDYLNYPQLFYADTPKCLIDRVGPQMTVTDISIKYFCMLSEENALPTFAQPIYVFEGQRYHEDKSEAGSFTGRVDAVIR</sequence>
<name>X1DEL0_9ZZZZ</name>
<reference evidence="1" key="1">
    <citation type="journal article" date="2014" name="Front. Microbiol.">
        <title>High frequency of phylogenetically diverse reductive dehalogenase-homologous genes in deep subseafloor sedimentary metagenomes.</title>
        <authorList>
            <person name="Kawai M."/>
            <person name="Futagami T."/>
            <person name="Toyoda A."/>
            <person name="Takaki Y."/>
            <person name="Nishi S."/>
            <person name="Hori S."/>
            <person name="Arai W."/>
            <person name="Tsubouchi T."/>
            <person name="Morono Y."/>
            <person name="Uchiyama I."/>
            <person name="Ito T."/>
            <person name="Fujiyama A."/>
            <person name="Inagaki F."/>
            <person name="Takami H."/>
        </authorList>
    </citation>
    <scope>NUCLEOTIDE SEQUENCE</scope>
    <source>
        <strain evidence="1">Expedition CK06-06</strain>
    </source>
</reference>
<protein>
    <submittedName>
        <fullName evidence="1">Uncharacterized protein</fullName>
    </submittedName>
</protein>
<feature type="non-terminal residue" evidence="1">
    <location>
        <position position="1"/>
    </location>
</feature>
<evidence type="ECO:0000313" key="1">
    <source>
        <dbReference type="EMBL" id="GAH18642.1"/>
    </source>
</evidence>
<gene>
    <name evidence="1" type="ORF">S03H2_06406</name>
</gene>